<dbReference type="Gene3D" id="3.80.10.10">
    <property type="entry name" value="Ribonuclease Inhibitor"/>
    <property type="match status" value="1"/>
</dbReference>
<dbReference type="AlphaFoldDB" id="A0A433DDE3"/>
<dbReference type="InterPro" id="IPR036047">
    <property type="entry name" value="F-box-like_dom_sf"/>
</dbReference>
<evidence type="ECO:0000313" key="2">
    <source>
        <dbReference type="EMBL" id="RUP48839.1"/>
    </source>
</evidence>
<protein>
    <recommendedName>
        <fullName evidence="1">F-box domain-containing protein</fullName>
    </recommendedName>
</protein>
<organism evidence="2 3">
    <name type="scientific">Jimgerdemannia flammicorona</name>
    <dbReference type="NCBI Taxonomy" id="994334"/>
    <lineage>
        <taxon>Eukaryota</taxon>
        <taxon>Fungi</taxon>
        <taxon>Fungi incertae sedis</taxon>
        <taxon>Mucoromycota</taxon>
        <taxon>Mucoromycotina</taxon>
        <taxon>Endogonomycetes</taxon>
        <taxon>Endogonales</taxon>
        <taxon>Endogonaceae</taxon>
        <taxon>Jimgerdemannia</taxon>
    </lineage>
</organism>
<gene>
    <name evidence="2" type="ORF">BC936DRAFT_143852</name>
</gene>
<evidence type="ECO:0000259" key="1">
    <source>
        <dbReference type="Pfam" id="PF12937"/>
    </source>
</evidence>
<dbReference type="OrthoDB" id="10044893at2759"/>
<dbReference type="Proteomes" id="UP000268093">
    <property type="component" value="Unassembled WGS sequence"/>
</dbReference>
<dbReference type="Pfam" id="PF12937">
    <property type="entry name" value="F-box-like"/>
    <property type="match status" value="1"/>
</dbReference>
<dbReference type="EMBL" id="RBNI01002895">
    <property type="protein sequence ID" value="RUP48839.1"/>
    <property type="molecule type" value="Genomic_DNA"/>
</dbReference>
<name>A0A433DDE3_9FUNG</name>
<comment type="caution">
    <text evidence="2">The sequence shown here is derived from an EMBL/GenBank/DDBJ whole genome shotgun (WGS) entry which is preliminary data.</text>
</comment>
<dbReference type="InterPro" id="IPR032675">
    <property type="entry name" value="LRR_dom_sf"/>
</dbReference>
<accession>A0A433DDE3</accession>
<proteinExistence type="predicted"/>
<feature type="domain" description="F-box" evidence="1">
    <location>
        <begin position="19"/>
        <end position="66"/>
    </location>
</feature>
<keyword evidence="3" id="KW-1185">Reference proteome</keyword>
<reference evidence="2 3" key="1">
    <citation type="journal article" date="2018" name="New Phytol.">
        <title>Phylogenomics of Endogonaceae and evolution of mycorrhizas within Mucoromycota.</title>
        <authorList>
            <person name="Chang Y."/>
            <person name="Desiro A."/>
            <person name="Na H."/>
            <person name="Sandor L."/>
            <person name="Lipzen A."/>
            <person name="Clum A."/>
            <person name="Barry K."/>
            <person name="Grigoriev I.V."/>
            <person name="Martin F.M."/>
            <person name="Stajich J.E."/>
            <person name="Smith M.E."/>
            <person name="Bonito G."/>
            <person name="Spatafora J.W."/>
        </authorList>
    </citation>
    <scope>NUCLEOTIDE SEQUENCE [LARGE SCALE GENOMIC DNA]</scope>
    <source>
        <strain evidence="2 3">GMNB39</strain>
    </source>
</reference>
<dbReference type="SUPFAM" id="SSF81383">
    <property type="entry name" value="F-box domain"/>
    <property type="match status" value="1"/>
</dbReference>
<sequence length="236" mass="26302">MSENPEFITDKSKPTYRPLDQLPPEITYDLILSCLSLPSLICFSRTSKNYRHAVYSHPFLWRDLLFTSIRRRYRINDAVITSLLGSLDATTRAGVRNVDLDGTLVTYRGLRAVLRDCPGVQRLSIERCRGITSDSVAEELRVLPVEAVEVRQALATALIKFVVFKYWCVTTCGTNVSLVMALRELGGRYKGLLREAYVCELCGVGMSCEAEGRGAGYGGAEDHVCAPEVLESWRVG</sequence>
<evidence type="ECO:0000313" key="3">
    <source>
        <dbReference type="Proteomes" id="UP000268093"/>
    </source>
</evidence>
<dbReference type="InterPro" id="IPR001810">
    <property type="entry name" value="F-box_dom"/>
</dbReference>